<accession>A0AA94F0A4</accession>
<dbReference type="AlphaFoldDB" id="A0AA94F0A4"/>
<dbReference type="RefSeq" id="WP_088420694.1">
    <property type="nucleotide sequence ID" value="NZ_RWGX02000013.1"/>
</dbReference>
<comment type="caution">
    <text evidence="1">The sequence shown here is derived from an EMBL/GenBank/DDBJ whole genome shotgun (WGS) entry which is preliminary data.</text>
</comment>
<gene>
    <name evidence="1" type="ORF">EJB19_14985</name>
</gene>
<dbReference type="EMBL" id="RWGX01000006">
    <property type="protein sequence ID" value="RVU86852.1"/>
    <property type="molecule type" value="Genomic_DNA"/>
</dbReference>
<evidence type="ECO:0000313" key="1">
    <source>
        <dbReference type="EMBL" id="RVU86852.1"/>
    </source>
</evidence>
<name>A0AA94F0A4_9FLAO</name>
<reference evidence="1" key="1">
    <citation type="submission" date="2018-12" db="EMBL/GenBank/DDBJ databases">
        <title>Draft genome sequence of Flaovobacterium columnare BGFS27 isolated from channel catfish in Alabama.</title>
        <authorList>
            <person name="Cai W."/>
            <person name="Arias C."/>
        </authorList>
    </citation>
    <scope>NUCLEOTIDE SEQUENCE [LARGE SCALE GENOMIC DNA]</scope>
    <source>
        <strain evidence="1">BGFS27</strain>
    </source>
</reference>
<organism evidence="1">
    <name type="scientific">Flavobacterium columnare</name>
    <dbReference type="NCBI Taxonomy" id="996"/>
    <lineage>
        <taxon>Bacteria</taxon>
        <taxon>Pseudomonadati</taxon>
        <taxon>Bacteroidota</taxon>
        <taxon>Flavobacteriia</taxon>
        <taxon>Flavobacteriales</taxon>
        <taxon>Flavobacteriaceae</taxon>
        <taxon>Flavobacterium</taxon>
    </lineage>
</organism>
<sequence>MSYINVVISISDFVLYTEEILKQNNAHLYLEKRDSDKIISNQLFIKSDAESIIKDYHNKNLKFFISTIETENIIQDFYDDDTCQFVIEGDGGRVIDNTVERISLRLISKSPDKSIKKVFDSIKNKLKKDDSFGMGVKGNSSIHKNYFYQKKIVGNKILATDIYNEKASLIEI</sequence>
<proteinExistence type="predicted"/>
<protein>
    <submittedName>
        <fullName evidence="1">Uncharacterized protein</fullName>
    </submittedName>
</protein>